<protein>
    <submittedName>
        <fullName evidence="1">Uncharacterized protein</fullName>
    </submittedName>
</protein>
<proteinExistence type="predicted"/>
<name>A0A6H5GH84_9HEMI</name>
<dbReference type="Proteomes" id="UP000479000">
    <property type="component" value="Unassembled WGS sequence"/>
</dbReference>
<organism evidence="1 2">
    <name type="scientific">Nesidiocoris tenuis</name>
    <dbReference type="NCBI Taxonomy" id="355587"/>
    <lineage>
        <taxon>Eukaryota</taxon>
        <taxon>Metazoa</taxon>
        <taxon>Ecdysozoa</taxon>
        <taxon>Arthropoda</taxon>
        <taxon>Hexapoda</taxon>
        <taxon>Insecta</taxon>
        <taxon>Pterygota</taxon>
        <taxon>Neoptera</taxon>
        <taxon>Paraneoptera</taxon>
        <taxon>Hemiptera</taxon>
        <taxon>Heteroptera</taxon>
        <taxon>Panheteroptera</taxon>
        <taxon>Cimicomorpha</taxon>
        <taxon>Miridae</taxon>
        <taxon>Dicyphina</taxon>
        <taxon>Nesidiocoris</taxon>
    </lineage>
</organism>
<dbReference type="AlphaFoldDB" id="A0A6H5GH84"/>
<accession>A0A6H5GH84</accession>
<sequence>MANGVVLLRERSGPGRGSTINLEQNMCWTLLGHPRGSHINDPEAKLSSARLGTYSPSISQKLGAEHEIRIRTRITPIVGIARCSACVPQSCIFLAVLIFLMNCSVNAGVLACQGTFVDMICSYRQLINDCPLPGDEPRAQMIVIAKAWWGAKEYITGPSFTFRLSGQYPALPTNEGSGRK</sequence>
<evidence type="ECO:0000313" key="2">
    <source>
        <dbReference type="Proteomes" id="UP000479000"/>
    </source>
</evidence>
<dbReference type="EMBL" id="CADCXU010012006">
    <property type="protein sequence ID" value="CAB0002392.1"/>
    <property type="molecule type" value="Genomic_DNA"/>
</dbReference>
<reference evidence="1 2" key="1">
    <citation type="submission" date="2020-02" db="EMBL/GenBank/DDBJ databases">
        <authorList>
            <person name="Ferguson B K."/>
        </authorList>
    </citation>
    <scope>NUCLEOTIDE SEQUENCE [LARGE SCALE GENOMIC DNA]</scope>
</reference>
<keyword evidence="2" id="KW-1185">Reference proteome</keyword>
<evidence type="ECO:0000313" key="1">
    <source>
        <dbReference type="EMBL" id="CAB0002392.1"/>
    </source>
</evidence>
<gene>
    <name evidence="1" type="ORF">NTEN_LOCUS8179</name>
</gene>